<dbReference type="AlphaFoldDB" id="A0A0F9QKK5"/>
<gene>
    <name evidence="2" type="ORF">LCGC14_0762300</name>
</gene>
<reference evidence="2" key="1">
    <citation type="journal article" date="2015" name="Nature">
        <title>Complex archaea that bridge the gap between prokaryotes and eukaryotes.</title>
        <authorList>
            <person name="Spang A."/>
            <person name="Saw J.H."/>
            <person name="Jorgensen S.L."/>
            <person name="Zaremba-Niedzwiedzka K."/>
            <person name="Martijn J."/>
            <person name="Lind A.E."/>
            <person name="van Eijk R."/>
            <person name="Schleper C."/>
            <person name="Guy L."/>
            <person name="Ettema T.J."/>
        </authorList>
    </citation>
    <scope>NUCLEOTIDE SEQUENCE</scope>
</reference>
<sequence length="84" mass="9283">MSTEKGEKMKLFTAVVLITSLVLGVAYLGGVFDAEVSITVNQKVKHNMAELTLSTLESAHDQADKAFEELEKRLKENKENNNGE</sequence>
<keyword evidence="1" id="KW-0175">Coiled coil</keyword>
<dbReference type="EMBL" id="LAZR01001886">
    <property type="protein sequence ID" value="KKN37547.1"/>
    <property type="molecule type" value="Genomic_DNA"/>
</dbReference>
<evidence type="ECO:0000256" key="1">
    <source>
        <dbReference type="SAM" id="Coils"/>
    </source>
</evidence>
<comment type="caution">
    <text evidence="2">The sequence shown here is derived from an EMBL/GenBank/DDBJ whole genome shotgun (WGS) entry which is preliminary data.</text>
</comment>
<protein>
    <submittedName>
        <fullName evidence="2">Uncharacterized protein</fullName>
    </submittedName>
</protein>
<name>A0A0F9QKK5_9ZZZZ</name>
<evidence type="ECO:0000313" key="2">
    <source>
        <dbReference type="EMBL" id="KKN37547.1"/>
    </source>
</evidence>
<organism evidence="2">
    <name type="scientific">marine sediment metagenome</name>
    <dbReference type="NCBI Taxonomy" id="412755"/>
    <lineage>
        <taxon>unclassified sequences</taxon>
        <taxon>metagenomes</taxon>
        <taxon>ecological metagenomes</taxon>
    </lineage>
</organism>
<accession>A0A0F9QKK5</accession>
<feature type="coiled-coil region" evidence="1">
    <location>
        <begin position="53"/>
        <end position="80"/>
    </location>
</feature>
<proteinExistence type="predicted"/>